<evidence type="ECO:0000313" key="3">
    <source>
        <dbReference type="EMBL" id="MFL9840538.1"/>
    </source>
</evidence>
<feature type="signal peptide" evidence="2">
    <location>
        <begin position="1"/>
        <end position="17"/>
    </location>
</feature>
<evidence type="ECO:0000256" key="1">
    <source>
        <dbReference type="SAM" id="Coils"/>
    </source>
</evidence>
<organism evidence="3 4">
    <name type="scientific">Sphingomonas plantiphila</name>
    <dbReference type="NCBI Taxonomy" id="3163295"/>
    <lineage>
        <taxon>Bacteria</taxon>
        <taxon>Pseudomonadati</taxon>
        <taxon>Pseudomonadota</taxon>
        <taxon>Alphaproteobacteria</taxon>
        <taxon>Sphingomonadales</taxon>
        <taxon>Sphingomonadaceae</taxon>
        <taxon>Sphingomonas</taxon>
    </lineage>
</organism>
<protein>
    <submittedName>
        <fullName evidence="3">Uncharacterized protein</fullName>
    </submittedName>
</protein>
<dbReference type="Proteomes" id="UP001629244">
    <property type="component" value="Unassembled WGS sequence"/>
</dbReference>
<sequence>MRPLMIAALLVTAPAVAQIRDPAGSNAGWPAPRPALPGVARDLRQVDRSIRDARDAGQLSRREARELRRESRRIAALEARYARDGLSQSERDGLAARIAALRSVAAARRKP</sequence>
<reference evidence="3 4" key="1">
    <citation type="submission" date="2024-06" db="EMBL/GenBank/DDBJ databases">
        <authorList>
            <person name="Kaempfer P."/>
            <person name="Viver T."/>
        </authorList>
    </citation>
    <scope>NUCLEOTIDE SEQUENCE [LARGE SCALE GENOMIC DNA]</scope>
    <source>
        <strain evidence="3 4">ST-64</strain>
    </source>
</reference>
<proteinExistence type="predicted"/>
<keyword evidence="1" id="KW-0175">Coiled coil</keyword>
<keyword evidence="4" id="KW-1185">Reference proteome</keyword>
<gene>
    <name evidence="3" type="ORF">ABS767_06140</name>
</gene>
<dbReference type="EMBL" id="JBELQC010000001">
    <property type="protein sequence ID" value="MFL9840538.1"/>
    <property type="molecule type" value="Genomic_DNA"/>
</dbReference>
<dbReference type="RefSeq" id="WP_408077473.1">
    <property type="nucleotide sequence ID" value="NZ_JBELQC010000001.1"/>
</dbReference>
<accession>A0ABW8YJV7</accession>
<comment type="caution">
    <text evidence="3">The sequence shown here is derived from an EMBL/GenBank/DDBJ whole genome shotgun (WGS) entry which is preliminary data.</text>
</comment>
<feature type="coiled-coil region" evidence="1">
    <location>
        <begin position="50"/>
        <end position="80"/>
    </location>
</feature>
<keyword evidence="2" id="KW-0732">Signal</keyword>
<evidence type="ECO:0000313" key="4">
    <source>
        <dbReference type="Proteomes" id="UP001629244"/>
    </source>
</evidence>
<name>A0ABW8YJV7_9SPHN</name>
<evidence type="ECO:0000256" key="2">
    <source>
        <dbReference type="SAM" id="SignalP"/>
    </source>
</evidence>
<feature type="chain" id="PRO_5047032180" evidence="2">
    <location>
        <begin position="18"/>
        <end position="111"/>
    </location>
</feature>